<dbReference type="EMBL" id="JACGWJ010000016">
    <property type="protein sequence ID" value="KAL0361199.1"/>
    <property type="molecule type" value="Genomic_DNA"/>
</dbReference>
<gene>
    <name evidence="2" type="ORF">Sradi_3804400</name>
</gene>
<accession>A0AAW2Q062</accession>
<feature type="region of interest" description="Disordered" evidence="1">
    <location>
        <begin position="71"/>
        <end position="90"/>
    </location>
</feature>
<organism evidence="2">
    <name type="scientific">Sesamum radiatum</name>
    <name type="common">Black benniseed</name>
    <dbReference type="NCBI Taxonomy" id="300843"/>
    <lineage>
        <taxon>Eukaryota</taxon>
        <taxon>Viridiplantae</taxon>
        <taxon>Streptophyta</taxon>
        <taxon>Embryophyta</taxon>
        <taxon>Tracheophyta</taxon>
        <taxon>Spermatophyta</taxon>
        <taxon>Magnoliopsida</taxon>
        <taxon>eudicotyledons</taxon>
        <taxon>Gunneridae</taxon>
        <taxon>Pentapetalae</taxon>
        <taxon>asterids</taxon>
        <taxon>lamiids</taxon>
        <taxon>Lamiales</taxon>
        <taxon>Pedaliaceae</taxon>
        <taxon>Sesamum</taxon>
    </lineage>
</organism>
<dbReference type="AlphaFoldDB" id="A0AAW2Q062"/>
<reference evidence="2" key="1">
    <citation type="submission" date="2020-06" db="EMBL/GenBank/DDBJ databases">
        <authorList>
            <person name="Li T."/>
            <person name="Hu X."/>
            <person name="Zhang T."/>
            <person name="Song X."/>
            <person name="Zhang H."/>
            <person name="Dai N."/>
            <person name="Sheng W."/>
            <person name="Hou X."/>
            <person name="Wei L."/>
        </authorList>
    </citation>
    <scope>NUCLEOTIDE SEQUENCE</scope>
    <source>
        <strain evidence="2">G02</strain>
        <tissue evidence="2">Leaf</tissue>
    </source>
</reference>
<feature type="compositionally biased region" description="Pro residues" evidence="1">
    <location>
        <begin position="74"/>
        <end position="85"/>
    </location>
</feature>
<protein>
    <submittedName>
        <fullName evidence="2">Uncharacterized protein</fullName>
    </submittedName>
</protein>
<dbReference type="InterPro" id="IPR004252">
    <property type="entry name" value="Probable_transposase_24"/>
</dbReference>
<name>A0AAW2Q062_SESRA</name>
<sequence>MSSGMPTVPRGRGRGCGRGPTLPTASPDASRIGGTVCFPSPPSATPQTPDNIGPSDGAPASEEVDMQSVVPAAAPVPPPPPPRSAVPPTSTRQYISLDDARSDRYFHQCINAMVQGHFPPPMAVSECRSPIGGTVTTSPFRVFHMFVRKYIRKTFSIVPSSLVRSLWLANEIWLQLRAYWASEGFQQESSKNKANRAANLTASSIVYRMGSSSIGIHKRKLEVEHGRPPKQMKVFERCYKKKEDDGWSRPRAVEETFQKMLEDHQPQPTADNGRTPVESKASMAIIEQQMWLAAVGGKNKGHVFGLGSEANFSSWTYTSP</sequence>
<comment type="caution">
    <text evidence="2">The sequence shown here is derived from an EMBL/GenBank/DDBJ whole genome shotgun (WGS) entry which is preliminary data.</text>
</comment>
<dbReference type="Pfam" id="PF03004">
    <property type="entry name" value="Transposase_24"/>
    <property type="match status" value="1"/>
</dbReference>
<proteinExistence type="predicted"/>
<reference evidence="2" key="2">
    <citation type="journal article" date="2024" name="Plant">
        <title>Genomic evolution and insights into agronomic trait innovations of Sesamum species.</title>
        <authorList>
            <person name="Miao H."/>
            <person name="Wang L."/>
            <person name="Qu L."/>
            <person name="Liu H."/>
            <person name="Sun Y."/>
            <person name="Le M."/>
            <person name="Wang Q."/>
            <person name="Wei S."/>
            <person name="Zheng Y."/>
            <person name="Lin W."/>
            <person name="Duan Y."/>
            <person name="Cao H."/>
            <person name="Xiong S."/>
            <person name="Wang X."/>
            <person name="Wei L."/>
            <person name="Li C."/>
            <person name="Ma Q."/>
            <person name="Ju M."/>
            <person name="Zhao R."/>
            <person name="Li G."/>
            <person name="Mu C."/>
            <person name="Tian Q."/>
            <person name="Mei H."/>
            <person name="Zhang T."/>
            <person name="Gao T."/>
            <person name="Zhang H."/>
        </authorList>
    </citation>
    <scope>NUCLEOTIDE SEQUENCE</scope>
    <source>
        <strain evidence="2">G02</strain>
    </source>
</reference>
<evidence type="ECO:0000313" key="2">
    <source>
        <dbReference type="EMBL" id="KAL0361199.1"/>
    </source>
</evidence>
<feature type="region of interest" description="Disordered" evidence="1">
    <location>
        <begin position="1"/>
        <end position="66"/>
    </location>
</feature>
<evidence type="ECO:0000256" key="1">
    <source>
        <dbReference type="SAM" id="MobiDB-lite"/>
    </source>
</evidence>